<dbReference type="SMART" id="SM00355">
    <property type="entry name" value="ZnF_C2H2"/>
    <property type="match status" value="2"/>
</dbReference>
<feature type="compositionally biased region" description="Basic and acidic residues" evidence="2">
    <location>
        <begin position="113"/>
        <end position="127"/>
    </location>
</feature>
<feature type="compositionally biased region" description="Polar residues" evidence="2">
    <location>
        <begin position="137"/>
        <end position="146"/>
    </location>
</feature>
<feature type="domain" description="C2H2-type" evidence="3">
    <location>
        <begin position="402"/>
        <end position="429"/>
    </location>
</feature>
<protein>
    <recommendedName>
        <fullName evidence="3">C2H2-type domain-containing protein</fullName>
    </recommendedName>
</protein>
<dbReference type="PANTHER" id="PTHR16515:SF59">
    <property type="entry name" value="PR DOMAIN ZINC FINGER PROTEIN 1"/>
    <property type="match status" value="1"/>
</dbReference>
<feature type="domain" description="C2H2-type" evidence="3">
    <location>
        <begin position="374"/>
        <end position="401"/>
    </location>
</feature>
<dbReference type="SUPFAM" id="SSF57667">
    <property type="entry name" value="beta-beta-alpha zinc fingers"/>
    <property type="match status" value="1"/>
</dbReference>
<evidence type="ECO:0000259" key="3">
    <source>
        <dbReference type="PROSITE" id="PS50157"/>
    </source>
</evidence>
<feature type="region of interest" description="Disordered" evidence="2">
    <location>
        <begin position="345"/>
        <end position="364"/>
    </location>
</feature>
<proteinExistence type="predicted"/>
<evidence type="ECO:0000256" key="1">
    <source>
        <dbReference type="PROSITE-ProRule" id="PRU00042"/>
    </source>
</evidence>
<sequence length="448" mass="50658">MCSMNPDEAHPDENLMAFQHNLESDFYTVTPILKGEERMAWDTRDISRHVPSLQSVGLVAQPGEVRMLPIFDSFFVECLDSRDFPLDHQDDRLPKSGSEEDQKCTSFSMKRGKNGEREESIDAKELEQGMPRRKTAENQNVGSRTQAPLMEAVKKHPTILNSSHNASREEAAYERPGLPNQRNMASEKQYGPSYYPYSPGQKKLHLSNLYFSLSGWPPLGNLPQNYHYAHTAITAHYPRLAVIPQTFSFPSGLPLTSLREIMPLHLFTQNVLEKQRCPYPGMYQTVYPPTLPQDANKPQNPLSSLHTFPFAGSASGYPIHACDSVVQQVRTTSPFLHQAETENLSMPKTCPPASQERSTSMPYPLNRKNGKIKYECNICAKSFGQLSNLKVHLRVHSGERPFQCRICKKRFTQLAHLRKHHLVHTGEKPHKCLVGDTSVYSSKSLVEG</sequence>
<keyword evidence="1" id="KW-0863">Zinc-finger</keyword>
<keyword evidence="1" id="KW-0479">Metal-binding</keyword>
<dbReference type="InterPro" id="IPR036236">
    <property type="entry name" value="Znf_C2H2_sf"/>
</dbReference>
<feature type="region of interest" description="Disordered" evidence="2">
    <location>
        <begin position="89"/>
        <end position="183"/>
    </location>
</feature>
<dbReference type="Pfam" id="PF00096">
    <property type="entry name" value="zf-C2H2"/>
    <property type="match status" value="2"/>
</dbReference>
<dbReference type="PROSITE" id="PS50157">
    <property type="entry name" value="ZINC_FINGER_C2H2_2"/>
    <property type="match status" value="2"/>
</dbReference>
<dbReference type="EMBL" id="JAIPUX010000035">
    <property type="protein sequence ID" value="KAH0631188.1"/>
    <property type="molecule type" value="Genomic_DNA"/>
</dbReference>
<dbReference type="InterPro" id="IPR050331">
    <property type="entry name" value="Zinc_finger"/>
</dbReference>
<evidence type="ECO:0000313" key="5">
    <source>
        <dbReference type="Proteomes" id="UP000826234"/>
    </source>
</evidence>
<dbReference type="Proteomes" id="UP000826234">
    <property type="component" value="Unassembled WGS sequence"/>
</dbReference>
<keyword evidence="5" id="KW-1185">Reference proteome</keyword>
<evidence type="ECO:0000313" key="4">
    <source>
        <dbReference type="EMBL" id="KAH0631188.1"/>
    </source>
</evidence>
<keyword evidence="1" id="KW-0862">Zinc</keyword>
<accession>A0ABQ7TNH4</accession>
<dbReference type="PROSITE" id="PS00028">
    <property type="entry name" value="ZINC_FINGER_C2H2_1"/>
    <property type="match status" value="2"/>
</dbReference>
<reference evidence="4 5" key="1">
    <citation type="journal article" date="2022" name="Gigascience">
        <title>A chromosome-level genome assembly and annotation of the desert horned lizard, Phrynosoma platyrhinos, provides insight into chromosomal rearrangements among reptiles.</title>
        <authorList>
            <person name="Koochekian N."/>
            <person name="Ascanio A."/>
            <person name="Farleigh K."/>
            <person name="Card D.C."/>
            <person name="Schield D.R."/>
            <person name="Castoe T.A."/>
            <person name="Jezkova T."/>
        </authorList>
    </citation>
    <scope>NUCLEOTIDE SEQUENCE [LARGE SCALE GENOMIC DNA]</scope>
    <source>
        <strain evidence="4">NK-2021</strain>
    </source>
</reference>
<evidence type="ECO:0000256" key="2">
    <source>
        <dbReference type="SAM" id="MobiDB-lite"/>
    </source>
</evidence>
<dbReference type="Gene3D" id="3.30.160.60">
    <property type="entry name" value="Classic Zinc Finger"/>
    <property type="match status" value="2"/>
</dbReference>
<organism evidence="4 5">
    <name type="scientific">Phrynosoma platyrhinos</name>
    <name type="common">Desert horned lizard</name>
    <dbReference type="NCBI Taxonomy" id="52577"/>
    <lineage>
        <taxon>Eukaryota</taxon>
        <taxon>Metazoa</taxon>
        <taxon>Chordata</taxon>
        <taxon>Craniata</taxon>
        <taxon>Vertebrata</taxon>
        <taxon>Euteleostomi</taxon>
        <taxon>Lepidosauria</taxon>
        <taxon>Squamata</taxon>
        <taxon>Bifurcata</taxon>
        <taxon>Unidentata</taxon>
        <taxon>Episquamata</taxon>
        <taxon>Toxicofera</taxon>
        <taxon>Iguania</taxon>
        <taxon>Phrynosomatidae</taxon>
        <taxon>Phrynosomatinae</taxon>
        <taxon>Phrynosoma</taxon>
    </lineage>
</organism>
<dbReference type="InterPro" id="IPR013087">
    <property type="entry name" value="Znf_C2H2_type"/>
</dbReference>
<gene>
    <name evidence="4" type="ORF">JD844_005390</name>
</gene>
<name>A0ABQ7TNH4_PHRPL</name>
<comment type="caution">
    <text evidence="4">The sequence shown here is derived from an EMBL/GenBank/DDBJ whole genome shotgun (WGS) entry which is preliminary data.</text>
</comment>
<feature type="compositionally biased region" description="Basic and acidic residues" evidence="2">
    <location>
        <begin position="89"/>
        <end position="103"/>
    </location>
</feature>
<dbReference type="PANTHER" id="PTHR16515">
    <property type="entry name" value="PR DOMAIN ZINC FINGER PROTEIN"/>
    <property type="match status" value="1"/>
</dbReference>